<feature type="transmembrane region" description="Helical" evidence="5">
    <location>
        <begin position="316"/>
        <end position="337"/>
    </location>
</feature>
<proteinExistence type="predicted"/>
<accession>A0ABS0M7U9</accession>
<dbReference type="GO" id="GO:0016874">
    <property type="term" value="F:ligase activity"/>
    <property type="evidence" value="ECO:0007669"/>
    <property type="project" value="UniProtKB-KW"/>
</dbReference>
<dbReference type="Pfam" id="PF04932">
    <property type="entry name" value="Wzy_C"/>
    <property type="match status" value="1"/>
</dbReference>
<feature type="transmembrane region" description="Helical" evidence="5">
    <location>
        <begin position="231"/>
        <end position="254"/>
    </location>
</feature>
<sequence>MSKINSSFFIKSTIYLLILRSPLIIVSIIFYLFTQKKIFARFTIAIMPYLVFLVVAALYSMQMTNDISNIFGHARDILLAAIIAIFLVECGRYSISNREIIYNSLKICLSVVGAAKIFILIFAVVTGINPLDIITWIRDAWDISMMKLGVGDSFLTRLEIPMDSVVPIMLYFITKDLILGRGGTTTKFVFILLIISLALTLSRAFWAQGVLFIGLAILLEASFSKIIKISVLSIIFIGILLFFTPLGDVVYTLIDSRLNNQSINAASDQERTFQNRALLDAISTHPLLGHGMGYFIPNALRSTTTPYLYETQTLSIVMDFGIIGASVLFFLFLYGCITNALNVNGVKSVKNLFMPLVCFTIWLLSGSLNPFLFGASGGIIIFLFTRFHFVDDFHRD</sequence>
<reference evidence="7 8" key="1">
    <citation type="submission" date="2020-11" db="EMBL/GenBank/DDBJ databases">
        <title>Enhanced detection system for hospital associated transmission using whole genome sequencing surveillance.</title>
        <authorList>
            <person name="Harrison L.H."/>
            <person name="Van Tyne D."/>
            <person name="Marsh J.W."/>
            <person name="Griffith M.P."/>
            <person name="Snyder D.J."/>
            <person name="Cooper V.S."/>
            <person name="Mustapha M."/>
        </authorList>
    </citation>
    <scope>NUCLEOTIDE SEQUENCE [LARGE SCALE GENOMIC DNA]</scope>
    <source>
        <strain evidence="7 8">SER00230</strain>
    </source>
</reference>
<evidence type="ECO:0000256" key="4">
    <source>
        <dbReference type="ARBA" id="ARBA00023136"/>
    </source>
</evidence>
<dbReference type="InterPro" id="IPR007016">
    <property type="entry name" value="O-antigen_ligase-rel_domated"/>
</dbReference>
<dbReference type="Proteomes" id="UP000624159">
    <property type="component" value="Unassembled WGS sequence"/>
</dbReference>
<feature type="transmembrane region" description="Helical" evidence="5">
    <location>
        <begin position="107"/>
        <end position="128"/>
    </location>
</feature>
<evidence type="ECO:0000256" key="1">
    <source>
        <dbReference type="ARBA" id="ARBA00004141"/>
    </source>
</evidence>
<keyword evidence="8" id="KW-1185">Reference proteome</keyword>
<protein>
    <submittedName>
        <fullName evidence="7">O-antigen ligase family protein</fullName>
    </submittedName>
</protein>
<name>A0ABS0M7U9_SERRU</name>
<keyword evidence="3 5" id="KW-1133">Transmembrane helix</keyword>
<feature type="transmembrane region" description="Helical" evidence="5">
    <location>
        <begin position="12"/>
        <end position="33"/>
    </location>
</feature>
<keyword evidence="2 5" id="KW-0812">Transmembrane</keyword>
<evidence type="ECO:0000313" key="8">
    <source>
        <dbReference type="Proteomes" id="UP000624159"/>
    </source>
</evidence>
<feature type="domain" description="O-antigen ligase-related" evidence="6">
    <location>
        <begin position="188"/>
        <end position="328"/>
    </location>
</feature>
<dbReference type="RefSeq" id="WP_164722832.1">
    <property type="nucleotide sequence ID" value="NZ_JADULK010000001.1"/>
</dbReference>
<keyword evidence="7" id="KW-0436">Ligase</keyword>
<feature type="transmembrane region" description="Helical" evidence="5">
    <location>
        <begin position="371"/>
        <end position="389"/>
    </location>
</feature>
<comment type="subcellular location">
    <subcellularLocation>
        <location evidence="1">Membrane</location>
        <topology evidence="1">Multi-pass membrane protein</topology>
    </subcellularLocation>
</comment>
<gene>
    <name evidence="7" type="ORF">I5U13_02010</name>
</gene>
<feature type="transmembrane region" description="Helical" evidence="5">
    <location>
        <begin position="38"/>
        <end position="57"/>
    </location>
</feature>
<feature type="transmembrane region" description="Helical" evidence="5">
    <location>
        <begin position="349"/>
        <end position="365"/>
    </location>
</feature>
<evidence type="ECO:0000313" key="7">
    <source>
        <dbReference type="EMBL" id="MBH1928441.1"/>
    </source>
</evidence>
<evidence type="ECO:0000256" key="5">
    <source>
        <dbReference type="SAM" id="Phobius"/>
    </source>
</evidence>
<dbReference type="EMBL" id="JADULK010000001">
    <property type="protein sequence ID" value="MBH1928441.1"/>
    <property type="molecule type" value="Genomic_DNA"/>
</dbReference>
<feature type="transmembrane region" description="Helical" evidence="5">
    <location>
        <begin position="188"/>
        <end position="219"/>
    </location>
</feature>
<comment type="caution">
    <text evidence="7">The sequence shown here is derived from an EMBL/GenBank/DDBJ whole genome shotgun (WGS) entry which is preliminary data.</text>
</comment>
<keyword evidence="4 5" id="KW-0472">Membrane</keyword>
<organism evidence="7 8">
    <name type="scientific">Serratia rubidaea</name>
    <name type="common">Serratia marinorubra</name>
    <dbReference type="NCBI Taxonomy" id="61652"/>
    <lineage>
        <taxon>Bacteria</taxon>
        <taxon>Pseudomonadati</taxon>
        <taxon>Pseudomonadota</taxon>
        <taxon>Gammaproteobacteria</taxon>
        <taxon>Enterobacterales</taxon>
        <taxon>Yersiniaceae</taxon>
        <taxon>Serratia</taxon>
    </lineage>
</organism>
<evidence type="ECO:0000256" key="3">
    <source>
        <dbReference type="ARBA" id="ARBA00022989"/>
    </source>
</evidence>
<evidence type="ECO:0000256" key="2">
    <source>
        <dbReference type="ARBA" id="ARBA00022692"/>
    </source>
</evidence>
<feature type="transmembrane region" description="Helical" evidence="5">
    <location>
        <begin position="77"/>
        <end position="95"/>
    </location>
</feature>
<evidence type="ECO:0000259" key="6">
    <source>
        <dbReference type="Pfam" id="PF04932"/>
    </source>
</evidence>